<gene>
    <name evidence="1" type="ORF">M0R45_007337</name>
</gene>
<dbReference type="Proteomes" id="UP001457282">
    <property type="component" value="Unassembled WGS sequence"/>
</dbReference>
<proteinExistence type="predicted"/>
<name>A0AAW1XZX2_RUBAR</name>
<organism evidence="1 2">
    <name type="scientific">Rubus argutus</name>
    <name type="common">Southern blackberry</name>
    <dbReference type="NCBI Taxonomy" id="59490"/>
    <lineage>
        <taxon>Eukaryota</taxon>
        <taxon>Viridiplantae</taxon>
        <taxon>Streptophyta</taxon>
        <taxon>Embryophyta</taxon>
        <taxon>Tracheophyta</taxon>
        <taxon>Spermatophyta</taxon>
        <taxon>Magnoliopsida</taxon>
        <taxon>eudicotyledons</taxon>
        <taxon>Gunneridae</taxon>
        <taxon>Pentapetalae</taxon>
        <taxon>rosids</taxon>
        <taxon>fabids</taxon>
        <taxon>Rosales</taxon>
        <taxon>Rosaceae</taxon>
        <taxon>Rosoideae</taxon>
        <taxon>Rosoideae incertae sedis</taxon>
        <taxon>Rubus</taxon>
    </lineage>
</organism>
<evidence type="ECO:0000313" key="2">
    <source>
        <dbReference type="Proteomes" id="UP001457282"/>
    </source>
</evidence>
<protein>
    <submittedName>
        <fullName evidence="1">Uncharacterized protein</fullName>
    </submittedName>
</protein>
<reference evidence="1 2" key="1">
    <citation type="journal article" date="2023" name="G3 (Bethesda)">
        <title>A chromosome-length genome assembly and annotation of blackberry (Rubus argutus, cv. 'Hillquist').</title>
        <authorList>
            <person name="Bruna T."/>
            <person name="Aryal R."/>
            <person name="Dudchenko O."/>
            <person name="Sargent D.J."/>
            <person name="Mead D."/>
            <person name="Buti M."/>
            <person name="Cavallini A."/>
            <person name="Hytonen T."/>
            <person name="Andres J."/>
            <person name="Pham M."/>
            <person name="Weisz D."/>
            <person name="Mascagni F."/>
            <person name="Usai G."/>
            <person name="Natali L."/>
            <person name="Bassil N."/>
            <person name="Fernandez G.E."/>
            <person name="Lomsadze A."/>
            <person name="Armour M."/>
            <person name="Olukolu B."/>
            <person name="Poorten T."/>
            <person name="Britton C."/>
            <person name="Davik J."/>
            <person name="Ashrafi H."/>
            <person name="Aiden E.L."/>
            <person name="Borodovsky M."/>
            <person name="Worthington M."/>
        </authorList>
    </citation>
    <scope>NUCLEOTIDE SEQUENCE [LARGE SCALE GENOMIC DNA]</scope>
    <source>
        <strain evidence="1">PI 553951</strain>
    </source>
</reference>
<sequence>MGSGLLGSFGKAVQIFGIIQKRKVSKAIADTLLHHMKDVNSMVFLTSSKLSALTALRSVLTVYLDDSLEAKSTVREISDQLVFSCIDHICQNFVDTVESLAPELGDSEDIFHLQLQQNCFSVL</sequence>
<keyword evidence="2" id="KW-1185">Reference proteome</keyword>
<dbReference type="AlphaFoldDB" id="A0AAW1XZX2"/>
<comment type="caution">
    <text evidence="1">The sequence shown here is derived from an EMBL/GenBank/DDBJ whole genome shotgun (WGS) entry which is preliminary data.</text>
</comment>
<accession>A0AAW1XZX2</accession>
<dbReference type="EMBL" id="JBEDUW010000002">
    <property type="protein sequence ID" value="KAK9941635.1"/>
    <property type="molecule type" value="Genomic_DNA"/>
</dbReference>
<evidence type="ECO:0000313" key="1">
    <source>
        <dbReference type="EMBL" id="KAK9941635.1"/>
    </source>
</evidence>